<evidence type="ECO:0000256" key="2">
    <source>
        <dbReference type="SAM" id="Phobius"/>
    </source>
</evidence>
<keyword evidence="2" id="KW-1133">Transmembrane helix</keyword>
<feature type="domain" description="CAAX prenyl protease 2/Lysostaphin resistance protein A-like" evidence="3">
    <location>
        <begin position="42"/>
        <end position="130"/>
    </location>
</feature>
<gene>
    <name evidence="4" type="ORF">SLLFYP71_01207</name>
</gene>
<organism evidence="4">
    <name type="scientific">Streptococcus lutetiensis</name>
    <dbReference type="NCBI Taxonomy" id="150055"/>
    <lineage>
        <taxon>Bacteria</taxon>
        <taxon>Bacillati</taxon>
        <taxon>Bacillota</taxon>
        <taxon>Bacilli</taxon>
        <taxon>Lactobacillales</taxon>
        <taxon>Streptococcaceae</taxon>
        <taxon>Streptococcus</taxon>
    </lineage>
</organism>
<keyword evidence="2" id="KW-0812">Transmembrane</keyword>
<name>A0A6N3B5D9_9STRE</name>
<feature type="transmembrane region" description="Helical" evidence="2">
    <location>
        <begin position="118"/>
        <end position="144"/>
    </location>
</feature>
<feature type="transmembrane region" description="Helical" evidence="2">
    <location>
        <begin position="39"/>
        <end position="57"/>
    </location>
</feature>
<feature type="transmembrane region" description="Helical" evidence="2">
    <location>
        <begin position="94"/>
        <end position="111"/>
    </location>
</feature>
<dbReference type="AlphaFoldDB" id="A0A6N3B5D9"/>
<dbReference type="GO" id="GO:0004175">
    <property type="term" value="F:endopeptidase activity"/>
    <property type="evidence" value="ECO:0007669"/>
    <property type="project" value="UniProtKB-ARBA"/>
</dbReference>
<protein>
    <recommendedName>
        <fullName evidence="3">CAAX prenyl protease 2/Lysostaphin resistance protein A-like domain-containing protein</fullName>
    </recommendedName>
</protein>
<dbReference type="InterPro" id="IPR003675">
    <property type="entry name" value="Rce1/LyrA-like_dom"/>
</dbReference>
<comment type="similarity">
    <text evidence="1">Belongs to the UPF0177 family.</text>
</comment>
<dbReference type="GO" id="GO:0080120">
    <property type="term" value="P:CAAX-box protein maturation"/>
    <property type="evidence" value="ECO:0007669"/>
    <property type="project" value="UniProtKB-ARBA"/>
</dbReference>
<sequence>MDSGFTDAVRIHAYLFFNHIVIRIFPNFDTGSIGLRRDSWLTLTVFAISTILLPAVIKETFYRKNMILFDSKKAIILTTFFSMLLYALEYSLSFWGIFLTMIWVLSLSLSYTRTRNIYVVMTAHFIGNLIGNGSDVIATLIYWLS</sequence>
<evidence type="ECO:0000259" key="3">
    <source>
        <dbReference type="Pfam" id="PF02517"/>
    </source>
</evidence>
<proteinExistence type="inferred from homology"/>
<evidence type="ECO:0000256" key="1">
    <source>
        <dbReference type="ARBA" id="ARBA00009067"/>
    </source>
</evidence>
<accession>A0A6N3B5D9</accession>
<dbReference type="RefSeq" id="WP_422070482.1">
    <property type="nucleotide sequence ID" value="NZ_CACRUI010000016.1"/>
</dbReference>
<dbReference type="EMBL" id="CACRUI010000016">
    <property type="protein sequence ID" value="VYT99071.1"/>
    <property type="molecule type" value="Genomic_DNA"/>
</dbReference>
<keyword evidence="2" id="KW-0472">Membrane</keyword>
<reference evidence="4" key="1">
    <citation type="submission" date="2019-11" db="EMBL/GenBank/DDBJ databases">
        <authorList>
            <person name="Feng L."/>
        </authorList>
    </citation>
    <scope>NUCLEOTIDE SEQUENCE</scope>
    <source>
        <strain evidence="4">SLutetiensisLFYP71</strain>
    </source>
</reference>
<dbReference type="Pfam" id="PF02517">
    <property type="entry name" value="Rce1-like"/>
    <property type="match status" value="1"/>
</dbReference>
<evidence type="ECO:0000313" key="4">
    <source>
        <dbReference type="EMBL" id="VYT99071.1"/>
    </source>
</evidence>